<dbReference type="AlphaFoldDB" id="A0A671WEP0"/>
<evidence type="ECO:0000256" key="3">
    <source>
        <dbReference type="ARBA" id="ARBA00017665"/>
    </source>
</evidence>
<dbReference type="Pfam" id="PF10475">
    <property type="entry name" value="Vps54_N"/>
    <property type="match status" value="1"/>
</dbReference>
<dbReference type="InterPro" id="IPR039745">
    <property type="entry name" value="Vps54"/>
</dbReference>
<comment type="function">
    <text evidence="9">Acts as a component of the GARP complex that is involved in retrograde transport from early and late endosomes to the trans-Golgi network (TGN). The GARP complex is required for the maintenance of the cycling of mannose 6-phosphate receptors between the TGN and endosomes, this cycling is necessary for proper lysosomal sorting of acid hydrolases such as CTSD. Within the GARP complex, required to tether the complex to the TGN. Not involved in endocytic recycling.</text>
</comment>
<dbReference type="GO" id="GO:0042147">
    <property type="term" value="P:retrograde transport, endosome to Golgi"/>
    <property type="evidence" value="ECO:0007669"/>
    <property type="project" value="InterPro"/>
</dbReference>
<organism evidence="14 15">
    <name type="scientific">Sparus aurata</name>
    <name type="common">Gilthead sea bream</name>
    <dbReference type="NCBI Taxonomy" id="8175"/>
    <lineage>
        <taxon>Eukaryota</taxon>
        <taxon>Metazoa</taxon>
        <taxon>Chordata</taxon>
        <taxon>Craniata</taxon>
        <taxon>Vertebrata</taxon>
        <taxon>Euteleostomi</taxon>
        <taxon>Actinopterygii</taxon>
        <taxon>Neopterygii</taxon>
        <taxon>Teleostei</taxon>
        <taxon>Neoteleostei</taxon>
        <taxon>Acanthomorphata</taxon>
        <taxon>Eupercaria</taxon>
        <taxon>Spariformes</taxon>
        <taxon>Sparidae</taxon>
        <taxon>Sparus</taxon>
    </lineage>
</organism>
<dbReference type="PANTHER" id="PTHR12965:SF0">
    <property type="entry name" value="VACUOLAR PROTEIN SORTING-ASSOCIATED PROTEIN 54"/>
    <property type="match status" value="1"/>
</dbReference>
<dbReference type="GO" id="GO:0000938">
    <property type="term" value="C:GARP complex"/>
    <property type="evidence" value="ECO:0007669"/>
    <property type="project" value="InterPro"/>
</dbReference>
<keyword evidence="15" id="KW-1185">Reference proteome</keyword>
<dbReference type="Ensembl" id="ENSSAUT00010039555.1">
    <property type="protein sequence ID" value="ENSSAUP00010037548.1"/>
    <property type="gene ID" value="ENSSAUG00010015425.1"/>
</dbReference>
<dbReference type="GO" id="GO:0006896">
    <property type="term" value="P:Golgi to vacuole transport"/>
    <property type="evidence" value="ECO:0007669"/>
    <property type="project" value="TreeGrafter"/>
</dbReference>
<reference evidence="14" key="1">
    <citation type="submission" date="2021-04" db="EMBL/GenBank/DDBJ databases">
        <authorList>
            <consortium name="Wellcome Sanger Institute Data Sharing"/>
        </authorList>
    </citation>
    <scope>NUCLEOTIDE SEQUENCE [LARGE SCALE GENOMIC DNA]</scope>
</reference>
<dbReference type="Gene3D" id="1.20.1280.130">
    <property type="match status" value="1"/>
</dbReference>
<feature type="domain" description="Vacuolar protein sorting-associated protein 54 N-terminal" evidence="13">
    <location>
        <begin position="187"/>
        <end position="334"/>
    </location>
</feature>
<dbReference type="Proteomes" id="UP000472265">
    <property type="component" value="Chromosome 1"/>
</dbReference>
<evidence type="ECO:0000256" key="6">
    <source>
        <dbReference type="ARBA" id="ARBA00022927"/>
    </source>
</evidence>
<dbReference type="InterPro" id="IPR019515">
    <property type="entry name" value="VPS54_N"/>
</dbReference>
<evidence type="ECO:0000256" key="2">
    <source>
        <dbReference type="ARBA" id="ARBA00009150"/>
    </source>
</evidence>
<feature type="region of interest" description="Disordered" evidence="11">
    <location>
        <begin position="1"/>
        <end position="48"/>
    </location>
</feature>
<feature type="domain" description="Vacuolar protein sorting-associated protein 54 C-terminal" evidence="12">
    <location>
        <begin position="696"/>
        <end position="825"/>
    </location>
</feature>
<evidence type="ECO:0000256" key="7">
    <source>
        <dbReference type="ARBA" id="ARBA00023034"/>
    </source>
</evidence>
<dbReference type="InterPro" id="IPR012501">
    <property type="entry name" value="Vps54_C"/>
</dbReference>
<evidence type="ECO:0000259" key="13">
    <source>
        <dbReference type="Pfam" id="PF10475"/>
    </source>
</evidence>
<evidence type="ECO:0000313" key="14">
    <source>
        <dbReference type="Ensembl" id="ENSSAUP00010037548.1"/>
    </source>
</evidence>
<dbReference type="GeneTree" id="ENSGT00390000000583"/>
<gene>
    <name evidence="14" type="primary">VPS54</name>
    <name evidence="14" type="synonym">vps54</name>
</gene>
<comment type="subunit">
    <text evidence="10">Component of the Golgi-associated retrograde protein (GARP) complex, also called VFT (VPS fifty-three) complex, composed of VPS51, VPS52, VPS53 and VPS54. EIPR1 interacts with GARP complex and mediates its recruitment to the trans-Golgi network. Interacts with VPS51 in an EIPR1-independent manner.</text>
</comment>
<feature type="compositionally biased region" description="Basic and acidic residues" evidence="11">
    <location>
        <begin position="13"/>
        <end position="27"/>
    </location>
</feature>
<sequence>MASSHRSSPAPRGGRDGIYPKERDPSPHRCRPIRSLPDVCPKEPTGEGRGLCPSVVAEHDRWTVYSSKVNLPAALNDPRLAKRESDFFTKTWGLDFAETEVMPSFYLPNITREHFGPYLQEMAQRERIHERCKTICPNKDDVDAIFMKPEFALEDPATFNSVLPWSHFNSAGGKSSRDVASSKLLQEKLSHYLDVVEVSIARQISLRSEAFFHAMSSQHELQDRLQETQRAVAVLRGRTAAIDRVMCQGPLRALRTALTRNNCVKLHNKLKLMAAVHQTQPTVQLLLSTSEFVGALELISTTKEVLQQELQGIHSFRHLGSQLCELEKLIDKMMVEDFSMYARSDLNRSLKEEPQVLEKERLECLVFGLLRQRKLDFLDIYSDEMILAAKAIVTQCVAESVLHIEEIDTEVVTKLADQMRVMTFPQWFELLKNVFESFLLYLQKIKATLCVIRNVVLEVLASNQKIRLLEEAGSGAAGQEDSPGPSASQGEAELAYLTHEGLFISDALNEAQQNQQAGVQDQSSVTGSRIQAAGSDSASGPTETSVSREQSFMCVTQHVSDLSLSLVCRSQKTCSHRFCRGWRCSDGLYRLSSAEFVCLSQAVETFVRDTEELCGRRSVSLRGALQSQANRFVHRFHEERKTKLSLLLDNERWKQAEVPAEFQDLVNSIADGRITLPERKIPEDRKPTEFLLVNGQKYAVVGTVLLLIRIFLEYCQCVNDIPSIATDMLTRLSDLLKHFNSRSCQLVLGAGALQVVGLKTITTKNLALASRCLQLVVHYIPVIRAHFETKLQPKQFSVLRHFDHITKDYNDHIAEISAKLVAIMDSLFEKVLSKYEVKAPMPSACFRNVCKQMAKMHEAISDLLPEEQTQMLFLRINASFKLHLKRQLARLGVVNDGGPQQGLVVVDVAFYTENMAALKSLERLDLNMVEIWEQKR</sequence>
<keyword evidence="5" id="KW-0597">Phosphoprotein</keyword>
<reference evidence="14" key="3">
    <citation type="submission" date="2025-09" db="UniProtKB">
        <authorList>
            <consortium name="Ensembl"/>
        </authorList>
    </citation>
    <scope>IDENTIFICATION</scope>
</reference>
<evidence type="ECO:0000256" key="1">
    <source>
        <dbReference type="ARBA" id="ARBA00004601"/>
    </source>
</evidence>
<evidence type="ECO:0000256" key="5">
    <source>
        <dbReference type="ARBA" id="ARBA00022553"/>
    </source>
</evidence>
<dbReference type="PANTHER" id="PTHR12965">
    <property type="entry name" value="VACUOLAR PROTEIN SORTING 54"/>
    <property type="match status" value="1"/>
</dbReference>
<dbReference type="GO" id="GO:0015031">
    <property type="term" value="P:protein transport"/>
    <property type="evidence" value="ECO:0007669"/>
    <property type="project" value="UniProtKB-KW"/>
</dbReference>
<evidence type="ECO:0000313" key="15">
    <source>
        <dbReference type="Proteomes" id="UP000472265"/>
    </source>
</evidence>
<protein>
    <recommendedName>
        <fullName evidence="3">Vacuolar protein sorting-associated protein 54</fullName>
    </recommendedName>
</protein>
<dbReference type="Pfam" id="PF07928">
    <property type="entry name" value="Vps54"/>
    <property type="match status" value="1"/>
</dbReference>
<evidence type="ECO:0000256" key="10">
    <source>
        <dbReference type="ARBA" id="ARBA00063265"/>
    </source>
</evidence>
<accession>A0A671WEP0</accession>
<keyword evidence="6" id="KW-0653">Protein transport</keyword>
<comment type="subcellular location">
    <subcellularLocation>
        <location evidence="1">Golgi apparatus</location>
        <location evidence="1">trans-Golgi network</location>
    </subcellularLocation>
</comment>
<dbReference type="Gene3D" id="6.10.250.860">
    <property type="match status" value="1"/>
</dbReference>
<evidence type="ECO:0000256" key="11">
    <source>
        <dbReference type="SAM" id="MobiDB-lite"/>
    </source>
</evidence>
<keyword evidence="4" id="KW-0813">Transport</keyword>
<name>A0A671WEP0_SPAAU</name>
<evidence type="ECO:0000256" key="8">
    <source>
        <dbReference type="ARBA" id="ARBA00023054"/>
    </source>
</evidence>
<evidence type="ECO:0000259" key="12">
    <source>
        <dbReference type="Pfam" id="PF07928"/>
    </source>
</evidence>
<proteinExistence type="inferred from homology"/>
<dbReference type="FunFam" id="1.20.1280.130:FF:000001">
    <property type="entry name" value="Vacuolar protein sorting-associated protein 54"/>
    <property type="match status" value="1"/>
</dbReference>
<keyword evidence="7" id="KW-0333">Golgi apparatus</keyword>
<dbReference type="GO" id="GO:0019905">
    <property type="term" value="F:syntaxin binding"/>
    <property type="evidence" value="ECO:0007669"/>
    <property type="project" value="TreeGrafter"/>
</dbReference>
<dbReference type="GO" id="GO:0005829">
    <property type="term" value="C:cytosol"/>
    <property type="evidence" value="ECO:0007669"/>
    <property type="project" value="GOC"/>
</dbReference>
<reference evidence="14" key="2">
    <citation type="submission" date="2025-08" db="UniProtKB">
        <authorList>
            <consortium name="Ensembl"/>
        </authorList>
    </citation>
    <scope>IDENTIFICATION</scope>
</reference>
<evidence type="ECO:0000256" key="4">
    <source>
        <dbReference type="ARBA" id="ARBA00022448"/>
    </source>
</evidence>
<evidence type="ECO:0000256" key="9">
    <source>
        <dbReference type="ARBA" id="ARBA00058043"/>
    </source>
</evidence>
<comment type="similarity">
    <text evidence="2">Belongs to the VPS54 family.</text>
</comment>
<keyword evidence="8" id="KW-0175">Coiled coil</keyword>